<keyword evidence="1" id="KW-0812">Transmembrane</keyword>
<proteinExistence type="predicted"/>
<sequence>MSKNPRCERRRPSRLSRTALNGLIAGATTALGASACGWLLSWLHDRF</sequence>
<organism evidence="2">
    <name type="scientific">Streptomyces sp. NBC_00093</name>
    <dbReference type="NCBI Taxonomy" id="2975649"/>
    <lineage>
        <taxon>Bacteria</taxon>
        <taxon>Bacillati</taxon>
        <taxon>Actinomycetota</taxon>
        <taxon>Actinomycetes</taxon>
        <taxon>Kitasatosporales</taxon>
        <taxon>Streptomycetaceae</taxon>
        <taxon>Streptomyces</taxon>
    </lineage>
</organism>
<evidence type="ECO:0008006" key="3">
    <source>
        <dbReference type="Google" id="ProtNLM"/>
    </source>
</evidence>
<evidence type="ECO:0000313" key="2">
    <source>
        <dbReference type="EMBL" id="WTT17628.1"/>
    </source>
</evidence>
<dbReference type="AlphaFoldDB" id="A0AAU1ZZ28"/>
<dbReference type="EMBL" id="CP108222">
    <property type="protein sequence ID" value="WTT17628.1"/>
    <property type="molecule type" value="Genomic_DNA"/>
</dbReference>
<protein>
    <recommendedName>
        <fullName evidence="3">Lipoprotein</fullName>
    </recommendedName>
</protein>
<keyword evidence="1" id="KW-0472">Membrane</keyword>
<name>A0AAU1ZZ28_9ACTN</name>
<reference evidence="2" key="1">
    <citation type="submission" date="2022-10" db="EMBL/GenBank/DDBJ databases">
        <title>The complete genomes of actinobacterial strains from the NBC collection.</title>
        <authorList>
            <person name="Joergensen T.S."/>
            <person name="Alvarez Arevalo M."/>
            <person name="Sterndorff E.B."/>
            <person name="Faurdal D."/>
            <person name="Vuksanovic O."/>
            <person name="Mourched A.-S."/>
            <person name="Charusanti P."/>
            <person name="Shaw S."/>
            <person name="Blin K."/>
            <person name="Weber T."/>
        </authorList>
    </citation>
    <scope>NUCLEOTIDE SEQUENCE</scope>
    <source>
        <strain evidence="2">NBC_00093</strain>
    </source>
</reference>
<evidence type="ECO:0000256" key="1">
    <source>
        <dbReference type="SAM" id="Phobius"/>
    </source>
</evidence>
<accession>A0AAU1ZZ28</accession>
<keyword evidence="1" id="KW-1133">Transmembrane helix</keyword>
<gene>
    <name evidence="2" type="ORF">OHA22_19830</name>
</gene>
<feature type="transmembrane region" description="Helical" evidence="1">
    <location>
        <begin position="20"/>
        <end position="43"/>
    </location>
</feature>